<feature type="region of interest" description="Disordered" evidence="1">
    <location>
        <begin position="1"/>
        <end position="71"/>
    </location>
</feature>
<dbReference type="STRING" id="1492898.SY85_02290"/>
<name>A0A172TQZ9_9BACT</name>
<dbReference type="EMBL" id="CP011390">
    <property type="protein sequence ID" value="ANE49501.1"/>
    <property type="molecule type" value="Genomic_DNA"/>
</dbReference>
<accession>A0A172TQZ9</accession>
<feature type="compositionally biased region" description="Basic and acidic residues" evidence="1">
    <location>
        <begin position="30"/>
        <end position="39"/>
    </location>
</feature>
<protein>
    <submittedName>
        <fullName evidence="2">Uncharacterized protein</fullName>
    </submittedName>
</protein>
<reference evidence="2 3" key="2">
    <citation type="journal article" date="2016" name="Int. J. Syst. Evol. Microbiol.">
        <title>Flavisolibacter tropicus sp. nov., isolated from tropical soil.</title>
        <authorList>
            <person name="Lee J.J."/>
            <person name="Kang M.S."/>
            <person name="Kim G.S."/>
            <person name="Lee C.S."/>
            <person name="Lim S."/>
            <person name="Lee J."/>
            <person name="Roh S.H."/>
            <person name="Kang H."/>
            <person name="Ha J.M."/>
            <person name="Bae S."/>
            <person name="Jung H.Y."/>
            <person name="Kim M.K."/>
        </authorList>
    </citation>
    <scope>NUCLEOTIDE SEQUENCE [LARGE SCALE GENOMIC DNA]</scope>
    <source>
        <strain evidence="2 3">LCS9</strain>
    </source>
</reference>
<sequence length="71" mass="7771">MPGRGDNNKKGSSGRGSSNQSNQPFVGQEKVQKSNHGREQTGGQRSQPATRQQDQDSNRNTSTEGKEVRRS</sequence>
<organism evidence="2 3">
    <name type="scientific">Flavisolibacter tropicus</name>
    <dbReference type="NCBI Taxonomy" id="1492898"/>
    <lineage>
        <taxon>Bacteria</taxon>
        <taxon>Pseudomonadati</taxon>
        <taxon>Bacteroidota</taxon>
        <taxon>Chitinophagia</taxon>
        <taxon>Chitinophagales</taxon>
        <taxon>Chitinophagaceae</taxon>
        <taxon>Flavisolibacter</taxon>
    </lineage>
</organism>
<dbReference type="Proteomes" id="UP000077177">
    <property type="component" value="Chromosome"/>
</dbReference>
<feature type="compositionally biased region" description="Polar residues" evidence="1">
    <location>
        <begin position="41"/>
        <end position="52"/>
    </location>
</feature>
<gene>
    <name evidence="2" type="ORF">SY85_02290</name>
</gene>
<dbReference type="RefSeq" id="WP_066401612.1">
    <property type="nucleotide sequence ID" value="NZ_CP011390.1"/>
</dbReference>
<proteinExistence type="predicted"/>
<reference evidence="3" key="1">
    <citation type="submission" date="2015-01" db="EMBL/GenBank/DDBJ databases">
        <title>Flavisolibacter sp./LCS9/ whole genome sequencing.</title>
        <authorList>
            <person name="Kim M.K."/>
            <person name="Srinivasan S."/>
            <person name="Lee J.-J."/>
        </authorList>
    </citation>
    <scope>NUCLEOTIDE SEQUENCE [LARGE SCALE GENOMIC DNA]</scope>
    <source>
        <strain evidence="3">LCS9</strain>
    </source>
</reference>
<evidence type="ECO:0000313" key="3">
    <source>
        <dbReference type="Proteomes" id="UP000077177"/>
    </source>
</evidence>
<evidence type="ECO:0000256" key="1">
    <source>
        <dbReference type="SAM" id="MobiDB-lite"/>
    </source>
</evidence>
<keyword evidence="3" id="KW-1185">Reference proteome</keyword>
<dbReference type="KEGG" id="fla:SY85_02290"/>
<evidence type="ECO:0000313" key="2">
    <source>
        <dbReference type="EMBL" id="ANE49501.1"/>
    </source>
</evidence>
<dbReference type="AlphaFoldDB" id="A0A172TQZ9"/>